<reference evidence="3 4" key="1">
    <citation type="submission" date="2019-11" db="EMBL/GenBank/DDBJ databases">
        <title>Maribacter lutea sp. nov., a marine bacterium isolated from intertidal sand.</title>
        <authorList>
            <person name="Liu A."/>
        </authorList>
    </citation>
    <scope>NUCLEOTIDE SEQUENCE [LARGE SCALE GENOMIC DNA]</scope>
    <source>
        <strain evidence="3 4">RZ05</strain>
    </source>
</reference>
<feature type="region of interest" description="Disordered" evidence="1">
    <location>
        <begin position="1"/>
        <end position="20"/>
    </location>
</feature>
<keyword evidence="4" id="KW-1185">Reference proteome</keyword>
<keyword evidence="2" id="KW-0472">Membrane</keyword>
<evidence type="ECO:0000256" key="1">
    <source>
        <dbReference type="SAM" id="MobiDB-lite"/>
    </source>
</evidence>
<feature type="transmembrane region" description="Helical" evidence="2">
    <location>
        <begin position="73"/>
        <end position="92"/>
    </location>
</feature>
<dbReference type="RefSeq" id="WP_154363115.1">
    <property type="nucleotide sequence ID" value="NZ_WKJH01000001.1"/>
</dbReference>
<sequence length="183" mass="20670">MAKKNKNSKNPIGQSGKGFLNDDIDKKGLAQEHKEYLGMHVPDNYFSISKDNILKSLPMEKEQKRTVFGLRPMIAYPIAASIVLLIGFTIWLQNDPTTIEQQNANVEQMSSMDVNSDDFLVSSLLIDDADMDGFMDDYILNEIIVDAELSEQQLENIFINSLFVEDSMINGYIDQSLIENVVL</sequence>
<keyword evidence="2" id="KW-0812">Transmembrane</keyword>
<comment type="caution">
    <text evidence="3">The sequence shown here is derived from an EMBL/GenBank/DDBJ whole genome shotgun (WGS) entry which is preliminary data.</text>
</comment>
<accession>A0A6I2MJ87</accession>
<dbReference type="AlphaFoldDB" id="A0A6I2MJ87"/>
<protein>
    <submittedName>
        <fullName evidence="3">Uncharacterized protein</fullName>
    </submittedName>
</protein>
<evidence type="ECO:0000313" key="3">
    <source>
        <dbReference type="EMBL" id="MRX62867.1"/>
    </source>
</evidence>
<proteinExistence type="predicted"/>
<name>A0A6I2MJ87_9FLAO</name>
<dbReference type="EMBL" id="WKJH01000001">
    <property type="protein sequence ID" value="MRX62867.1"/>
    <property type="molecule type" value="Genomic_DNA"/>
</dbReference>
<keyword evidence="2" id="KW-1133">Transmembrane helix</keyword>
<dbReference type="OrthoDB" id="1360310at2"/>
<evidence type="ECO:0000313" key="4">
    <source>
        <dbReference type="Proteomes" id="UP000443153"/>
    </source>
</evidence>
<evidence type="ECO:0000256" key="2">
    <source>
        <dbReference type="SAM" id="Phobius"/>
    </source>
</evidence>
<organism evidence="3 4">
    <name type="scientific">Maribacter luteus</name>
    <dbReference type="NCBI Taxonomy" id="2594478"/>
    <lineage>
        <taxon>Bacteria</taxon>
        <taxon>Pseudomonadati</taxon>
        <taxon>Bacteroidota</taxon>
        <taxon>Flavobacteriia</taxon>
        <taxon>Flavobacteriales</taxon>
        <taxon>Flavobacteriaceae</taxon>
        <taxon>Maribacter</taxon>
    </lineage>
</organism>
<gene>
    <name evidence="3" type="ORF">GJ691_01685</name>
</gene>
<dbReference type="Proteomes" id="UP000443153">
    <property type="component" value="Unassembled WGS sequence"/>
</dbReference>